<dbReference type="Pfam" id="PF00668">
    <property type="entry name" value="Condensation"/>
    <property type="match status" value="1"/>
</dbReference>
<name>A0A841BD71_9ACTN</name>
<keyword evidence="4" id="KW-1185">Reference proteome</keyword>
<comment type="caution">
    <text evidence="3">The sequence shown here is derived from an EMBL/GenBank/DDBJ whole genome shotgun (WGS) entry which is preliminary data.</text>
</comment>
<dbReference type="RefSeq" id="WP_184831346.1">
    <property type="nucleotide sequence ID" value="NZ_JACHMN010000001.1"/>
</dbReference>
<dbReference type="GO" id="GO:0008610">
    <property type="term" value="P:lipid biosynthetic process"/>
    <property type="evidence" value="ECO:0007669"/>
    <property type="project" value="UniProtKB-ARBA"/>
</dbReference>
<dbReference type="GO" id="GO:0003824">
    <property type="term" value="F:catalytic activity"/>
    <property type="evidence" value="ECO:0007669"/>
    <property type="project" value="InterPro"/>
</dbReference>
<evidence type="ECO:0000313" key="3">
    <source>
        <dbReference type="EMBL" id="MBB5867057.1"/>
    </source>
</evidence>
<evidence type="ECO:0000313" key="4">
    <source>
        <dbReference type="Proteomes" id="UP000587527"/>
    </source>
</evidence>
<dbReference type="GO" id="GO:0044550">
    <property type="term" value="P:secondary metabolite biosynthetic process"/>
    <property type="evidence" value="ECO:0007669"/>
    <property type="project" value="TreeGrafter"/>
</dbReference>
<gene>
    <name evidence="3" type="ORF">F4553_000436</name>
</gene>
<feature type="transmembrane region" description="Helical" evidence="1">
    <location>
        <begin position="49"/>
        <end position="72"/>
    </location>
</feature>
<protein>
    <recommendedName>
        <fullName evidence="2">Condensation domain-containing protein</fullName>
    </recommendedName>
</protein>
<sequence>MIPALDPSPVATFHGGRSVTARLTWGQQGIWNIITAMAPHDAFLNQRRIVAVPAGAVATLAAVAAAVGTLISRHESLRTRIRTVGQVPWQDVAAAGECPIEVLETAPDQARRAAKQARERLRLIPFDYAEDLPIRVTAVLADGTVRYLVLVLAHIAVDWYALARLERELTALLVDGAVAAAPGRQPADMAEREHSAAGRQRTRRVQDYWRGRYTRFPAQAFPPAAPSADPYYGQADLVSPALGTTCQMAASRYGTSSSAVLLAATCAVLAAWTRQDRLGMLTLVNNRFHDGHRDVIAPVNQLGILAFDLSGTATFGDLVTSAWRESLSCFRHAYYDQDALDGFLEDTGRLHDGRIAPFCCFNDMRAANGHLRGRRTGTARLHAARRRSRITWREPLRDFSWHFMLSVSDLPGSLCVSLAADARYLPPRRQVAVLLAFEELVVTAATREVRLAELYRGVERARKQRWPEE</sequence>
<dbReference type="SUPFAM" id="SSF52777">
    <property type="entry name" value="CoA-dependent acyltransferases"/>
    <property type="match status" value="2"/>
</dbReference>
<organism evidence="3 4">
    <name type="scientific">Allocatelliglobosispora scoriae</name>
    <dbReference type="NCBI Taxonomy" id="643052"/>
    <lineage>
        <taxon>Bacteria</taxon>
        <taxon>Bacillati</taxon>
        <taxon>Actinomycetota</taxon>
        <taxon>Actinomycetes</taxon>
        <taxon>Micromonosporales</taxon>
        <taxon>Micromonosporaceae</taxon>
        <taxon>Allocatelliglobosispora</taxon>
    </lineage>
</organism>
<dbReference type="GO" id="GO:0005737">
    <property type="term" value="C:cytoplasm"/>
    <property type="evidence" value="ECO:0007669"/>
    <property type="project" value="TreeGrafter"/>
</dbReference>
<dbReference type="GO" id="GO:0031177">
    <property type="term" value="F:phosphopantetheine binding"/>
    <property type="evidence" value="ECO:0007669"/>
    <property type="project" value="TreeGrafter"/>
</dbReference>
<dbReference type="PANTHER" id="PTHR45527">
    <property type="entry name" value="NONRIBOSOMAL PEPTIDE SYNTHETASE"/>
    <property type="match status" value="1"/>
</dbReference>
<feature type="domain" description="Condensation" evidence="2">
    <location>
        <begin position="22"/>
        <end position="345"/>
    </location>
</feature>
<dbReference type="GO" id="GO:0043041">
    <property type="term" value="P:amino acid activation for nonribosomal peptide biosynthetic process"/>
    <property type="evidence" value="ECO:0007669"/>
    <property type="project" value="TreeGrafter"/>
</dbReference>
<proteinExistence type="predicted"/>
<dbReference type="Gene3D" id="3.30.559.10">
    <property type="entry name" value="Chloramphenicol acetyltransferase-like domain"/>
    <property type="match status" value="1"/>
</dbReference>
<dbReference type="Proteomes" id="UP000587527">
    <property type="component" value="Unassembled WGS sequence"/>
</dbReference>
<evidence type="ECO:0000256" key="1">
    <source>
        <dbReference type="SAM" id="Phobius"/>
    </source>
</evidence>
<dbReference type="Gene3D" id="3.30.559.30">
    <property type="entry name" value="Nonribosomal peptide synthetase, condensation domain"/>
    <property type="match status" value="1"/>
</dbReference>
<dbReference type="AlphaFoldDB" id="A0A841BD71"/>
<keyword evidence="1" id="KW-1133">Transmembrane helix</keyword>
<keyword evidence="1" id="KW-0812">Transmembrane</keyword>
<dbReference type="EMBL" id="JACHMN010000001">
    <property type="protein sequence ID" value="MBB5867057.1"/>
    <property type="molecule type" value="Genomic_DNA"/>
</dbReference>
<keyword evidence="1" id="KW-0472">Membrane</keyword>
<reference evidence="3 4" key="1">
    <citation type="submission" date="2020-08" db="EMBL/GenBank/DDBJ databases">
        <title>Sequencing the genomes of 1000 actinobacteria strains.</title>
        <authorList>
            <person name="Klenk H.-P."/>
        </authorList>
    </citation>
    <scope>NUCLEOTIDE SEQUENCE [LARGE SCALE GENOMIC DNA]</scope>
    <source>
        <strain evidence="3 4">DSM 45362</strain>
    </source>
</reference>
<evidence type="ECO:0000259" key="2">
    <source>
        <dbReference type="Pfam" id="PF00668"/>
    </source>
</evidence>
<accession>A0A841BD71</accession>
<dbReference type="InterPro" id="IPR001242">
    <property type="entry name" value="Condensation_dom"/>
</dbReference>
<dbReference type="PANTHER" id="PTHR45527:SF1">
    <property type="entry name" value="FATTY ACID SYNTHASE"/>
    <property type="match status" value="1"/>
</dbReference>
<dbReference type="InterPro" id="IPR023213">
    <property type="entry name" value="CAT-like_dom_sf"/>
</dbReference>